<feature type="non-terminal residue" evidence="2">
    <location>
        <position position="1"/>
    </location>
</feature>
<dbReference type="RefSeq" id="WP_378073166.1">
    <property type="nucleotide sequence ID" value="NZ_JBHSBL010000034.1"/>
</dbReference>
<organism evidence="2 3">
    <name type="scientific">Actinoplanes subglobosus</name>
    <dbReference type="NCBI Taxonomy" id="1547892"/>
    <lineage>
        <taxon>Bacteria</taxon>
        <taxon>Bacillati</taxon>
        <taxon>Actinomycetota</taxon>
        <taxon>Actinomycetes</taxon>
        <taxon>Micromonosporales</taxon>
        <taxon>Micromonosporaceae</taxon>
        <taxon>Actinoplanes</taxon>
    </lineage>
</organism>
<gene>
    <name evidence="2" type="ORF">ACFO0C_45770</name>
</gene>
<feature type="compositionally biased region" description="Low complexity" evidence="1">
    <location>
        <begin position="150"/>
        <end position="177"/>
    </location>
</feature>
<sequence>CAEVTAAAAAGPVPLTAEGWAEVADAVHRETGPATLVTTAAVPRPAALDHPVVRGLPAATIAALPRTARTAIAQLLLLCVQPALSRSGPAVAFVVDHLLSGGPRVSPPSAPPGTRSSPSPLPPSSPATRPAPPPLPPGPASSSSPPPAPTATSSSPTTTPAGRPSSAAPARRAAGPADETPAAPARPGSDISPTEGRLVESVTTPMGGVFFLPRVLDLIEPFPWTAGPLSEHPPGTVVGWLASRLTGASTDDPAVRLLMEESDEPEPAAEAALDGLTEQVADGLRRMLRTEPDDDLGWFWRRTASIDARPGWIEITFSLDDVDTRIRAAGLDLDPGFVWWLGAVVRFRYV</sequence>
<name>A0ABV8JCQ2_9ACTN</name>
<keyword evidence="3" id="KW-1185">Reference proteome</keyword>
<dbReference type="EMBL" id="JBHSBL010000034">
    <property type="protein sequence ID" value="MFC4072283.1"/>
    <property type="molecule type" value="Genomic_DNA"/>
</dbReference>
<accession>A0ABV8JCQ2</accession>
<feature type="compositionally biased region" description="Pro residues" evidence="1">
    <location>
        <begin position="119"/>
        <end position="149"/>
    </location>
</feature>
<protein>
    <submittedName>
        <fullName evidence="2">Uncharacterized protein</fullName>
    </submittedName>
</protein>
<evidence type="ECO:0000313" key="3">
    <source>
        <dbReference type="Proteomes" id="UP001595867"/>
    </source>
</evidence>
<comment type="caution">
    <text evidence="2">The sequence shown here is derived from an EMBL/GenBank/DDBJ whole genome shotgun (WGS) entry which is preliminary data.</text>
</comment>
<feature type="region of interest" description="Disordered" evidence="1">
    <location>
        <begin position="104"/>
        <end position="195"/>
    </location>
</feature>
<dbReference type="Proteomes" id="UP001595867">
    <property type="component" value="Unassembled WGS sequence"/>
</dbReference>
<evidence type="ECO:0000313" key="2">
    <source>
        <dbReference type="EMBL" id="MFC4072283.1"/>
    </source>
</evidence>
<proteinExistence type="predicted"/>
<evidence type="ECO:0000256" key="1">
    <source>
        <dbReference type="SAM" id="MobiDB-lite"/>
    </source>
</evidence>
<reference evidence="3" key="1">
    <citation type="journal article" date="2019" name="Int. J. Syst. Evol. Microbiol.">
        <title>The Global Catalogue of Microorganisms (GCM) 10K type strain sequencing project: providing services to taxonomists for standard genome sequencing and annotation.</title>
        <authorList>
            <consortium name="The Broad Institute Genomics Platform"/>
            <consortium name="The Broad Institute Genome Sequencing Center for Infectious Disease"/>
            <person name="Wu L."/>
            <person name="Ma J."/>
        </authorList>
    </citation>
    <scope>NUCLEOTIDE SEQUENCE [LARGE SCALE GENOMIC DNA]</scope>
    <source>
        <strain evidence="3">TBRC 5832</strain>
    </source>
</reference>